<organism evidence="4">
    <name type="scientific">Reclinomonas americana ATCC 50283</name>
    <dbReference type="NCBI Taxonomy" id="1295594"/>
    <lineage>
        <taxon>Eukaryota</taxon>
        <taxon>Discoba</taxon>
        <taxon>Jakobida</taxon>
        <taxon>Histionina</taxon>
        <taxon>Histionidae</taxon>
        <taxon>Reclinomonas</taxon>
    </lineage>
</organism>
<dbReference type="InterPro" id="IPR005484">
    <property type="entry name" value="Ribosomal_uL18_bac/plant/anim"/>
</dbReference>
<dbReference type="AlphaFoldDB" id="M4QE03"/>
<evidence type="ECO:0000256" key="1">
    <source>
        <dbReference type="ARBA" id="ARBA00007116"/>
    </source>
</evidence>
<dbReference type="EMBL" id="KC353357">
    <property type="protein sequence ID" value="AGH24345.1"/>
    <property type="molecule type" value="Genomic_DNA"/>
</dbReference>
<dbReference type="GO" id="GO:1990904">
    <property type="term" value="C:ribonucleoprotein complex"/>
    <property type="evidence" value="ECO:0007669"/>
    <property type="project" value="UniProtKB-KW"/>
</dbReference>
<proteinExistence type="inferred from homology"/>
<keyword evidence="2 4" id="KW-0689">Ribosomal protein</keyword>
<reference evidence="4" key="1">
    <citation type="journal article" date="2004" name="RNA">
        <title>Mitochondrial 3' tRNA editing in the jakobid Seculamonas ecuadoriensis: a novel mechanism and implications for tRNA processing.</title>
        <authorList>
            <person name="Leigh J."/>
            <person name="Lang B.F."/>
        </authorList>
    </citation>
    <scope>NUCLEOTIDE SEQUENCE</scope>
    <source>
        <strain evidence="4">ATCC 50283</strain>
    </source>
</reference>
<comment type="similarity">
    <text evidence="1">Belongs to the universal ribosomal protein uL18 family.</text>
</comment>
<dbReference type="Pfam" id="PF00861">
    <property type="entry name" value="Ribosomal_L18p"/>
    <property type="match status" value="1"/>
</dbReference>
<reference evidence="4" key="3">
    <citation type="journal article" date="2013" name="Genome Biol. Evol.">
        <title>Strikingly bacteria-like and gene-rich mitochondrial genomes throughout jakobid protists.</title>
        <authorList>
            <person name="Burger G."/>
            <person name="Gray M.W."/>
            <person name="Forget L."/>
            <person name="Lang B.F."/>
        </authorList>
    </citation>
    <scope>NUCLEOTIDE SEQUENCE</scope>
    <source>
        <strain evidence="4">ATCC 50283</strain>
    </source>
</reference>
<keyword evidence="3" id="KW-0687">Ribonucleoprotein</keyword>
<accession>M4QE03</accession>
<gene>
    <name evidence="4" type="primary">rpl18</name>
</gene>
<evidence type="ECO:0000256" key="2">
    <source>
        <dbReference type="ARBA" id="ARBA00022980"/>
    </source>
</evidence>
<geneLocation type="mitochondrion" evidence="4"/>
<name>M4QE03_RECAM</name>
<dbReference type="GO" id="GO:0006412">
    <property type="term" value="P:translation"/>
    <property type="evidence" value="ECO:0007669"/>
    <property type="project" value="InterPro"/>
</dbReference>
<reference evidence="4" key="2">
    <citation type="journal article" date="2006" name="RNA">
        <title>Hybrid E. coli--Mitochondrial ribonuclease P RNAs are catalytically active.</title>
        <authorList>
            <person name="Seif E."/>
            <person name="Cadieux A."/>
            <person name="Lang B.F."/>
        </authorList>
    </citation>
    <scope>NUCLEOTIDE SEQUENCE</scope>
    <source>
        <strain evidence="4">ATCC 50283</strain>
    </source>
</reference>
<dbReference type="Gene3D" id="3.30.420.100">
    <property type="match status" value="1"/>
</dbReference>
<evidence type="ECO:0000313" key="4">
    <source>
        <dbReference type="EMBL" id="AGH24345.1"/>
    </source>
</evidence>
<keyword evidence="4" id="KW-0496">Mitochondrion</keyword>
<dbReference type="GO" id="GO:0003735">
    <property type="term" value="F:structural constituent of ribosome"/>
    <property type="evidence" value="ECO:0007669"/>
    <property type="project" value="InterPro"/>
</dbReference>
<sequence length="96" mass="11409">MNNKLYLRIKKTNQHLYAYILYNGKQLLTVSTNQKIIQKNIEKVNVQRFPEIIAYYLSEKIKESGLSNIYLKKTYLFHGKVKTIVEELRKNGIIIF</sequence>
<dbReference type="SUPFAM" id="SSF53137">
    <property type="entry name" value="Translational machinery components"/>
    <property type="match status" value="1"/>
</dbReference>
<evidence type="ECO:0000256" key="3">
    <source>
        <dbReference type="ARBA" id="ARBA00023274"/>
    </source>
</evidence>
<protein>
    <submittedName>
        <fullName evidence="4">Ribosomal protein L18</fullName>
    </submittedName>
</protein>
<dbReference type="GO" id="GO:0005840">
    <property type="term" value="C:ribosome"/>
    <property type="evidence" value="ECO:0007669"/>
    <property type="project" value="UniProtKB-KW"/>
</dbReference>